<dbReference type="InterPro" id="IPR036465">
    <property type="entry name" value="vWFA_dom_sf"/>
</dbReference>
<reference evidence="2 3" key="1">
    <citation type="journal article" date="2013" name="Int. J. Syst. Evol. Microbiol.">
        <title>Hoeflea suaedae sp. nov., an endophytic bacterium isolated from the root of the halophyte Suaeda maritima.</title>
        <authorList>
            <person name="Chung E.J."/>
            <person name="Park J.A."/>
            <person name="Pramanik P."/>
            <person name="Bibi F."/>
            <person name="Jeon C.O."/>
            <person name="Chung Y.R."/>
        </authorList>
    </citation>
    <scope>NUCLEOTIDE SEQUENCE [LARGE SCALE GENOMIC DNA]</scope>
    <source>
        <strain evidence="2 3">YC6898</strain>
    </source>
</reference>
<accession>A0A4R5PJJ9</accession>
<evidence type="ECO:0000256" key="1">
    <source>
        <dbReference type="SAM" id="SignalP"/>
    </source>
</evidence>
<dbReference type="Gene3D" id="3.40.50.410">
    <property type="entry name" value="von Willebrand factor, type A domain"/>
    <property type="match status" value="1"/>
</dbReference>
<dbReference type="AlphaFoldDB" id="A0A4R5PJJ9"/>
<evidence type="ECO:0000313" key="3">
    <source>
        <dbReference type="Proteomes" id="UP000295131"/>
    </source>
</evidence>
<keyword evidence="1" id="KW-0732">Signal</keyword>
<organism evidence="2 3">
    <name type="scientific">Pseudohoeflea suaedae</name>
    <dbReference type="NCBI Taxonomy" id="877384"/>
    <lineage>
        <taxon>Bacteria</taxon>
        <taxon>Pseudomonadati</taxon>
        <taxon>Pseudomonadota</taxon>
        <taxon>Alphaproteobacteria</taxon>
        <taxon>Hyphomicrobiales</taxon>
        <taxon>Rhizobiaceae</taxon>
        <taxon>Pseudohoeflea</taxon>
    </lineage>
</organism>
<dbReference type="CDD" id="cd00198">
    <property type="entry name" value="vWFA"/>
    <property type="match status" value="1"/>
</dbReference>
<gene>
    <name evidence="2" type="ORF">E2A64_10580</name>
</gene>
<dbReference type="RefSeq" id="WP_133284466.1">
    <property type="nucleotide sequence ID" value="NZ_SMSI01000002.1"/>
</dbReference>
<dbReference type="EMBL" id="SMSI01000002">
    <property type="protein sequence ID" value="TDH35766.1"/>
    <property type="molecule type" value="Genomic_DNA"/>
</dbReference>
<proteinExistence type="predicted"/>
<dbReference type="Proteomes" id="UP000295131">
    <property type="component" value="Unassembled WGS sequence"/>
</dbReference>
<dbReference type="OrthoDB" id="9792179at2"/>
<dbReference type="InterPro" id="IPR010607">
    <property type="entry name" value="DUF1194"/>
</dbReference>
<feature type="signal peptide" evidence="1">
    <location>
        <begin position="1"/>
        <end position="27"/>
    </location>
</feature>
<feature type="chain" id="PRO_5020908353" evidence="1">
    <location>
        <begin position="28"/>
        <end position="277"/>
    </location>
</feature>
<dbReference type="SUPFAM" id="SSF53300">
    <property type="entry name" value="vWA-like"/>
    <property type="match status" value="1"/>
</dbReference>
<dbReference type="Pfam" id="PF06707">
    <property type="entry name" value="DUF1194"/>
    <property type="match status" value="1"/>
</dbReference>
<keyword evidence="3" id="KW-1185">Reference proteome</keyword>
<comment type="caution">
    <text evidence="2">The sequence shown here is derived from an EMBL/GenBank/DDBJ whole genome shotgun (WGS) entry which is preliminary data.</text>
</comment>
<sequence>MQSLRRLLFLVCATAGFGLSGPASGHAGEPVDVALVLAVDVSRSMSPGELEIQRHGYAEAIRSPEVVAAIEQGAYGRIAVAMYEWAADFSQNEIFGWTLIESGEDAERVAELILAAPGYGRNRTSISGAIRKGVEVLEASPYDGFRRVIDISGDGPNNQGERVVSARDEAIAKRIVINGLPLMTRGGAGYGFNIAELDAYYRDCVIGGPGSFLVPVTEWEQFPEAVRRKLVQEIGGMDPGLLPVMKAQTHGAAEGEPVDCEIGEKIWQQRQWMFDAR</sequence>
<evidence type="ECO:0000313" key="2">
    <source>
        <dbReference type="EMBL" id="TDH35766.1"/>
    </source>
</evidence>
<name>A0A4R5PJJ9_9HYPH</name>
<protein>
    <submittedName>
        <fullName evidence="2">DUF1194 domain-containing protein</fullName>
    </submittedName>
</protein>